<reference evidence="3 4" key="1">
    <citation type="journal article" date="2016" name="DNA Res.">
        <title>The draft genome of MD-2 pineapple using hybrid error correction of long reads.</title>
        <authorList>
            <person name="Redwan R.M."/>
            <person name="Saidin A."/>
            <person name="Kumar S.V."/>
        </authorList>
    </citation>
    <scope>NUCLEOTIDE SEQUENCE [LARGE SCALE GENOMIC DNA]</scope>
    <source>
        <strain evidence="4">cv. MD2</strain>
        <tissue evidence="3">Leaf</tissue>
    </source>
</reference>
<dbReference type="CDD" id="cd14371">
    <property type="entry name" value="CUE_CID7_like"/>
    <property type="match status" value="1"/>
</dbReference>
<dbReference type="InterPro" id="IPR013899">
    <property type="entry name" value="DUF1771"/>
</dbReference>
<name>A0A199UHK5_ANACO</name>
<dbReference type="RefSeq" id="XP_020112208.1">
    <property type="nucleotide sequence ID" value="XM_020256619.1"/>
</dbReference>
<protein>
    <submittedName>
        <fullName evidence="3 6">Polyadenylate-binding protein-interacting protein 7</fullName>
    </submittedName>
</protein>
<dbReference type="InterPro" id="IPR036063">
    <property type="entry name" value="Smr_dom_sf"/>
</dbReference>
<dbReference type="SMART" id="SM00463">
    <property type="entry name" value="SMR"/>
    <property type="match status" value="1"/>
</dbReference>
<dbReference type="RefSeq" id="XP_020112215.1">
    <property type="nucleotide sequence ID" value="XM_020256626.1"/>
</dbReference>
<feature type="compositionally biased region" description="Polar residues" evidence="1">
    <location>
        <begin position="9"/>
        <end position="27"/>
    </location>
</feature>
<gene>
    <name evidence="6 7" type="primary">LOC109726818</name>
    <name evidence="3" type="ORF">ACMD2_19630</name>
</gene>
<dbReference type="SMART" id="SM01162">
    <property type="entry name" value="DUF1771"/>
    <property type="match status" value="1"/>
</dbReference>
<feature type="region of interest" description="Disordered" evidence="1">
    <location>
        <begin position="1"/>
        <end position="27"/>
    </location>
</feature>
<dbReference type="Proteomes" id="UP000092600">
    <property type="component" value="Unassembled WGS sequence"/>
</dbReference>
<dbReference type="InterPro" id="IPR002625">
    <property type="entry name" value="Smr_dom"/>
</dbReference>
<dbReference type="Pfam" id="PF08590">
    <property type="entry name" value="DUF1771"/>
    <property type="match status" value="1"/>
</dbReference>
<dbReference type="InterPro" id="IPR041806">
    <property type="entry name" value="CID5/6/7_CUE"/>
</dbReference>
<evidence type="ECO:0000256" key="1">
    <source>
        <dbReference type="SAM" id="MobiDB-lite"/>
    </source>
</evidence>
<proteinExistence type="predicted"/>
<dbReference type="SUPFAM" id="SSF160443">
    <property type="entry name" value="SMR domain-like"/>
    <property type="match status" value="1"/>
</dbReference>
<evidence type="ECO:0000259" key="2">
    <source>
        <dbReference type="PROSITE" id="PS50828"/>
    </source>
</evidence>
<dbReference type="OrthoDB" id="3231855at2759"/>
<dbReference type="Proteomes" id="UP000515123">
    <property type="component" value="Linkage group 2"/>
</dbReference>
<dbReference type="InterPro" id="IPR053242">
    <property type="entry name" value="PAM2-like_domain"/>
</dbReference>
<dbReference type="Gene3D" id="3.30.1370.110">
    <property type="match status" value="1"/>
</dbReference>
<organism evidence="3 4">
    <name type="scientific">Ananas comosus</name>
    <name type="common">Pineapple</name>
    <name type="synonym">Ananas ananas</name>
    <dbReference type="NCBI Taxonomy" id="4615"/>
    <lineage>
        <taxon>Eukaryota</taxon>
        <taxon>Viridiplantae</taxon>
        <taxon>Streptophyta</taxon>
        <taxon>Embryophyta</taxon>
        <taxon>Tracheophyta</taxon>
        <taxon>Spermatophyta</taxon>
        <taxon>Magnoliopsida</taxon>
        <taxon>Liliopsida</taxon>
        <taxon>Poales</taxon>
        <taxon>Bromeliaceae</taxon>
        <taxon>Bromelioideae</taxon>
        <taxon>Ananas</taxon>
    </lineage>
</organism>
<evidence type="ECO:0000313" key="3">
    <source>
        <dbReference type="EMBL" id="OAY64219.1"/>
    </source>
</evidence>
<sequence length="562" mass="61502">MSLPAKGIPSNNNNLQLKSPNKGTTLNPNAAEFVPSALRSKFGNNSFADVKKPDFYGLSGKAVPDRSECSISNNLDDEANQLWDCQLPDDITPDFKVIEQDEQASRQLSLSGLSLNDDFEASEFSPSGFSQFSSSHQLISPRRSDGLITSQKKGFPGSSYCENHPTAAFLPLATSNWDQQLASVDFHFKNGKDEYHYNGDYNGGFLDSSATENAVVEDAVVDPLEYLVSHFPGFSAESLADVYNANGCDLNMTIEMLTQLEMQVDGSLNQSANSKASTAPSFSMLDFPALPTAEDQNGLSKYSLEDSQGATSGYRSSSIFGSNIDFVSTVRKLASQNSGSWKLEKKGADDENVGSSRGSRVLTKQYDVNSKLGFGNKLQSIGTTRATPPWLETGDAVANLYSESREEARDFACLRNAFFEQARQAYLIGNKALAKELSVKGRLYNMHMKAAHEKAQESIYRQRNPVGSQLQGYGQGQDRLIDLHGLHVSEALHILKHELSILKSTARSSGHRLQVMICVGTGHHTKGARTPARLPIAVEQFLLEEGLHFTQPQPGLLRVVIY</sequence>
<dbReference type="PANTHER" id="PTHR46651">
    <property type="entry name" value="POLYADENYLATE-BINDING PROTEIN-INTERACTING PROTEIN 7"/>
    <property type="match status" value="1"/>
</dbReference>
<reference evidence="6 7" key="2">
    <citation type="submission" date="2025-04" db="UniProtKB">
        <authorList>
            <consortium name="RefSeq"/>
        </authorList>
    </citation>
    <scope>IDENTIFICATION</scope>
    <source>
        <tissue evidence="6 7">Leaf</tissue>
    </source>
</reference>
<dbReference type="InterPro" id="IPR009818">
    <property type="entry name" value="PAM2_motif"/>
</dbReference>
<evidence type="ECO:0000313" key="7">
    <source>
        <dbReference type="RefSeq" id="XP_020112215.1"/>
    </source>
</evidence>
<accession>A0A199UHK5</accession>
<evidence type="ECO:0000313" key="4">
    <source>
        <dbReference type="Proteomes" id="UP000092600"/>
    </source>
</evidence>
<feature type="domain" description="Smr" evidence="2">
    <location>
        <begin position="481"/>
        <end position="562"/>
    </location>
</feature>
<evidence type="ECO:0000313" key="6">
    <source>
        <dbReference type="RefSeq" id="XP_020112208.1"/>
    </source>
</evidence>
<dbReference type="EMBL" id="LSRQ01008132">
    <property type="protein sequence ID" value="OAY64219.1"/>
    <property type="molecule type" value="Genomic_DNA"/>
</dbReference>
<dbReference type="Pfam" id="PF07145">
    <property type="entry name" value="PAM2"/>
    <property type="match status" value="1"/>
</dbReference>
<dbReference type="PANTHER" id="PTHR46651:SF1">
    <property type="entry name" value="SMALL MUTS RELATED FAMILY PROTEIN"/>
    <property type="match status" value="1"/>
</dbReference>
<keyword evidence="5" id="KW-1185">Reference proteome</keyword>
<dbReference type="PROSITE" id="PS50828">
    <property type="entry name" value="SMR"/>
    <property type="match status" value="1"/>
</dbReference>
<dbReference type="AlphaFoldDB" id="A0A199UHK5"/>
<evidence type="ECO:0000313" key="5">
    <source>
        <dbReference type="Proteomes" id="UP000515123"/>
    </source>
</evidence>
<dbReference type="GeneID" id="109726818"/>
<dbReference type="STRING" id="4615.A0A199UHK5"/>